<organism evidence="4 5">
    <name type="scientific">Triparma strigata</name>
    <dbReference type="NCBI Taxonomy" id="1606541"/>
    <lineage>
        <taxon>Eukaryota</taxon>
        <taxon>Sar</taxon>
        <taxon>Stramenopiles</taxon>
        <taxon>Ochrophyta</taxon>
        <taxon>Bolidophyceae</taxon>
        <taxon>Parmales</taxon>
        <taxon>Triparmaceae</taxon>
        <taxon>Triparma</taxon>
    </lineage>
</organism>
<dbReference type="GO" id="GO:0016702">
    <property type="term" value="F:oxidoreductase activity, acting on single donors with incorporation of molecular oxygen, incorporation of two atoms of oxygen"/>
    <property type="evidence" value="ECO:0007669"/>
    <property type="project" value="InterPro"/>
</dbReference>
<dbReference type="InterPro" id="IPR011051">
    <property type="entry name" value="RmlC_Cupin_sf"/>
</dbReference>
<dbReference type="Proteomes" id="UP001165085">
    <property type="component" value="Unassembled WGS sequence"/>
</dbReference>
<evidence type="ECO:0000313" key="4">
    <source>
        <dbReference type="EMBL" id="GMH88224.1"/>
    </source>
</evidence>
<dbReference type="InterPro" id="IPR012864">
    <property type="entry name" value="PCO/ADO"/>
</dbReference>
<dbReference type="SUPFAM" id="SSF51182">
    <property type="entry name" value="RmlC-like cupins"/>
    <property type="match status" value="1"/>
</dbReference>
<sequence length="227" mass="25076">MSSAPLQNLITVLNDELPRISLPPSRINPRWTFLPDSSLDSSSCSSTSNIERAVKLYAQHLTSSGLPSPTKIVPKSPKVRYVPIYESPSTETLIEYEVCLFYIPPKKSIPLHDHPDMIVYSSLLSGDLSVTQMDARNWLSFLAPPKPRVFDAEVGACLATLPRKGNLHQFETQRGCMILDVVTPGYVEGRECAYFREVGSGMVVEVTEEELGFQVKGGEIVGFEDGV</sequence>
<evidence type="ECO:0000313" key="5">
    <source>
        <dbReference type="Proteomes" id="UP001165085"/>
    </source>
</evidence>
<proteinExistence type="predicted"/>
<dbReference type="Gene3D" id="2.60.120.10">
    <property type="entry name" value="Jelly Rolls"/>
    <property type="match status" value="1"/>
</dbReference>
<reference evidence="5" key="1">
    <citation type="journal article" date="2023" name="Commun. Biol.">
        <title>Genome analysis of Parmales, the sister group of diatoms, reveals the evolutionary specialization of diatoms from phago-mixotrophs to photoautotrophs.</title>
        <authorList>
            <person name="Ban H."/>
            <person name="Sato S."/>
            <person name="Yoshikawa S."/>
            <person name="Yamada K."/>
            <person name="Nakamura Y."/>
            <person name="Ichinomiya M."/>
            <person name="Sato N."/>
            <person name="Blanc-Mathieu R."/>
            <person name="Endo H."/>
            <person name="Kuwata A."/>
            <person name="Ogata H."/>
        </authorList>
    </citation>
    <scope>NUCLEOTIDE SEQUENCE [LARGE SCALE GENOMIC DNA]</scope>
    <source>
        <strain evidence="5">NIES 3701</strain>
    </source>
</reference>
<dbReference type="Pfam" id="PF07847">
    <property type="entry name" value="PCO_ADO"/>
    <property type="match status" value="1"/>
</dbReference>
<keyword evidence="5" id="KW-1185">Reference proteome</keyword>
<dbReference type="EMBL" id="BRXY01000340">
    <property type="protein sequence ID" value="GMH88224.1"/>
    <property type="molecule type" value="Genomic_DNA"/>
</dbReference>
<protein>
    <submittedName>
        <fullName evidence="4">Uncharacterized protein</fullName>
    </submittedName>
</protein>
<evidence type="ECO:0000256" key="2">
    <source>
        <dbReference type="ARBA" id="ARBA00023002"/>
    </source>
</evidence>
<keyword evidence="1" id="KW-0479">Metal-binding</keyword>
<evidence type="ECO:0000256" key="3">
    <source>
        <dbReference type="ARBA" id="ARBA00023004"/>
    </source>
</evidence>
<evidence type="ECO:0000256" key="1">
    <source>
        <dbReference type="ARBA" id="ARBA00022723"/>
    </source>
</evidence>
<keyword evidence="3" id="KW-0408">Iron</keyword>
<comment type="caution">
    <text evidence="4">The sequence shown here is derived from an EMBL/GenBank/DDBJ whole genome shotgun (WGS) entry which is preliminary data.</text>
</comment>
<dbReference type="GO" id="GO:0046872">
    <property type="term" value="F:metal ion binding"/>
    <property type="evidence" value="ECO:0007669"/>
    <property type="project" value="UniProtKB-KW"/>
</dbReference>
<dbReference type="OrthoDB" id="271433at2759"/>
<dbReference type="InterPro" id="IPR014710">
    <property type="entry name" value="RmlC-like_jellyroll"/>
</dbReference>
<gene>
    <name evidence="4" type="ORF">TrST_g10301</name>
</gene>
<dbReference type="PANTHER" id="PTHR22966">
    <property type="entry name" value="2-AMINOETHANETHIOL DIOXYGENASE"/>
    <property type="match status" value="1"/>
</dbReference>
<dbReference type="AlphaFoldDB" id="A0A9W7BJM3"/>
<keyword evidence="2" id="KW-0560">Oxidoreductase</keyword>
<name>A0A9W7BJM3_9STRA</name>
<dbReference type="PANTHER" id="PTHR22966:SF61">
    <property type="entry name" value="2-AMINOETHANETHIOL DIOXYGENASE"/>
    <property type="match status" value="1"/>
</dbReference>
<accession>A0A9W7BJM3</accession>